<reference evidence="2" key="1">
    <citation type="submission" date="2015-02" db="EMBL/GenBank/DDBJ databases">
        <authorList>
            <person name="Chooi Y.-H."/>
        </authorList>
    </citation>
    <scope>NUCLEOTIDE SEQUENCE [LARGE SCALE GENOMIC DNA]</scope>
    <source>
        <strain evidence="2">strain Y</strain>
    </source>
</reference>
<dbReference type="RefSeq" id="WP_160298726.1">
    <property type="nucleotide sequence ID" value="NZ_LN829118.1"/>
</dbReference>
<dbReference type="KEGG" id="fil:BN1229_v1_2381"/>
<dbReference type="KEGG" id="fiy:BN1229_v1_3534"/>
<accession>A0A0D6JJJ7</accession>
<dbReference type="EMBL" id="LN829119">
    <property type="protein sequence ID" value="CPR22101.1"/>
    <property type="molecule type" value="Genomic_DNA"/>
</dbReference>
<protein>
    <submittedName>
        <fullName evidence="1">Uncharacterized protein</fullName>
    </submittedName>
</protein>
<organism evidence="1 2">
    <name type="scientific">Candidatus Filomicrobium marinum</name>
    <dbReference type="NCBI Taxonomy" id="1608628"/>
    <lineage>
        <taxon>Bacteria</taxon>
        <taxon>Pseudomonadati</taxon>
        <taxon>Pseudomonadota</taxon>
        <taxon>Alphaproteobacteria</taxon>
        <taxon>Hyphomicrobiales</taxon>
        <taxon>Hyphomicrobiaceae</taxon>
        <taxon>Filomicrobium</taxon>
    </lineage>
</organism>
<dbReference type="AlphaFoldDB" id="A0A0D6JJJ7"/>
<evidence type="ECO:0000313" key="1">
    <source>
        <dbReference type="EMBL" id="CPR22101.1"/>
    </source>
</evidence>
<keyword evidence="2" id="KW-1185">Reference proteome</keyword>
<proteinExistence type="predicted"/>
<evidence type="ECO:0000313" key="2">
    <source>
        <dbReference type="Proteomes" id="UP000033187"/>
    </source>
</evidence>
<dbReference type="Proteomes" id="UP000033187">
    <property type="component" value="Chromosome 1"/>
</dbReference>
<gene>
    <name evidence="1" type="ORF">YBN1229_v1_3534</name>
</gene>
<sequence length="56" mass="6317">MVRFCRVSAVLNYRFGIRLGGQEEVERHHYSFGLRLADIGKALMPLRSSVIAQPNG</sequence>
<name>A0A0D6JJJ7_9HYPH</name>